<dbReference type="Proteomes" id="UP001319867">
    <property type="component" value="Chromosome"/>
</dbReference>
<dbReference type="Pfam" id="PF21981">
    <property type="entry name" value="RecX_HTH3"/>
    <property type="match status" value="1"/>
</dbReference>
<evidence type="ECO:0000313" key="8">
    <source>
        <dbReference type="Proteomes" id="UP001319867"/>
    </source>
</evidence>
<accession>A0ABM7V4B0</accession>
<protein>
    <recommendedName>
        <fullName evidence="3">Regulatory protein RecX</fullName>
    </recommendedName>
</protein>
<comment type="similarity">
    <text evidence="2">Belongs to the RecX family.</text>
</comment>
<keyword evidence="8" id="KW-1185">Reference proteome</keyword>
<dbReference type="InterPro" id="IPR036388">
    <property type="entry name" value="WH-like_DNA-bd_sf"/>
</dbReference>
<evidence type="ECO:0000256" key="2">
    <source>
        <dbReference type="ARBA" id="ARBA00009695"/>
    </source>
</evidence>
<gene>
    <name evidence="7" type="primary">recX</name>
    <name evidence="7" type="ORF">GENT5_06930</name>
</gene>
<reference evidence="7 8" key="1">
    <citation type="journal article" date="2022" name="Int. J. Syst. Evol. Microbiol.">
        <title>Flavobacterium ammonificans sp. nov. and Flavobacterium ammoniigenes sp. nov., ammonifying bacteria isolated from surface river water.</title>
        <authorList>
            <person name="Watanabe K."/>
            <person name="Kitamura T."/>
            <person name="Ogata Y."/>
            <person name="Shindo C."/>
            <person name="Suda W."/>
        </authorList>
    </citation>
    <scope>NUCLEOTIDE SEQUENCE [LARGE SCALE GENOMIC DNA]</scope>
    <source>
        <strain evidence="7 8">GENT5</strain>
    </source>
</reference>
<dbReference type="InterPro" id="IPR053925">
    <property type="entry name" value="RecX_HTH_3rd"/>
</dbReference>
<dbReference type="RefSeq" id="WP_229318124.1">
    <property type="nucleotide sequence ID" value="NZ_AP025184.1"/>
</dbReference>
<dbReference type="InterPro" id="IPR003783">
    <property type="entry name" value="Regulatory_RecX"/>
</dbReference>
<evidence type="ECO:0000313" key="7">
    <source>
        <dbReference type="EMBL" id="BDB54388.1"/>
    </source>
</evidence>
<reference evidence="7 8" key="2">
    <citation type="journal article" date="2022" name="Microorganisms">
        <title>Complete Genome Sequences of Two Flavobacterium ammonificans Strains and a Flavobacterium ammoniigenes Strain of Ammonifying Bacterioplankton Isolated from Surface River Water.</title>
        <authorList>
            <person name="Suda W."/>
            <person name="Ogata Y."/>
            <person name="Shindo C."/>
            <person name="Watanabe K."/>
        </authorList>
    </citation>
    <scope>NUCLEOTIDE SEQUENCE [LARGE SCALE GENOMIC DNA]</scope>
    <source>
        <strain evidence="7 8">GENT5</strain>
    </source>
</reference>
<dbReference type="Pfam" id="PF02631">
    <property type="entry name" value="RecX_HTH2"/>
    <property type="match status" value="1"/>
</dbReference>
<dbReference type="PANTHER" id="PTHR33602:SF1">
    <property type="entry name" value="REGULATORY PROTEIN RECX FAMILY PROTEIN"/>
    <property type="match status" value="1"/>
</dbReference>
<dbReference type="InterPro" id="IPR053924">
    <property type="entry name" value="RecX_HTH_2nd"/>
</dbReference>
<evidence type="ECO:0000259" key="6">
    <source>
        <dbReference type="Pfam" id="PF21981"/>
    </source>
</evidence>
<dbReference type="EMBL" id="AP025184">
    <property type="protein sequence ID" value="BDB54388.1"/>
    <property type="molecule type" value="Genomic_DNA"/>
</dbReference>
<evidence type="ECO:0000256" key="1">
    <source>
        <dbReference type="ARBA" id="ARBA00004496"/>
    </source>
</evidence>
<feature type="domain" description="RecX third three-helical" evidence="6">
    <location>
        <begin position="106"/>
        <end position="148"/>
    </location>
</feature>
<dbReference type="Gene3D" id="1.10.10.10">
    <property type="entry name" value="Winged helix-like DNA-binding domain superfamily/Winged helix DNA-binding domain"/>
    <property type="match status" value="2"/>
</dbReference>
<organism evidence="7 8">
    <name type="scientific">Flavobacterium ammoniigenes</name>
    <dbReference type="NCBI Taxonomy" id="1751095"/>
    <lineage>
        <taxon>Bacteria</taxon>
        <taxon>Pseudomonadati</taxon>
        <taxon>Bacteroidota</taxon>
        <taxon>Flavobacteriia</taxon>
        <taxon>Flavobacteriales</taxon>
        <taxon>Flavobacteriaceae</taxon>
        <taxon>Flavobacterium</taxon>
    </lineage>
</organism>
<sequence>MSEVNSVKEAIHKIEHFCAYQERCHNEVEQKLRAMKMDSNEIDEILAHLIQENYLNESRFACSFARGKHRIKFWGKVRIVNELKFRNISTYNINLALKEITAEEYETNFNALAKRNWHSIKEANGLKKRKKCCDFLLRKGYESNLVYEKVKDLEAQLNS</sequence>
<dbReference type="PANTHER" id="PTHR33602">
    <property type="entry name" value="REGULATORY PROTEIN RECX FAMILY PROTEIN"/>
    <property type="match status" value="1"/>
</dbReference>
<evidence type="ECO:0000256" key="4">
    <source>
        <dbReference type="ARBA" id="ARBA00022490"/>
    </source>
</evidence>
<keyword evidence="4" id="KW-0963">Cytoplasm</keyword>
<name>A0ABM7V4B0_9FLAO</name>
<evidence type="ECO:0000256" key="3">
    <source>
        <dbReference type="ARBA" id="ARBA00018111"/>
    </source>
</evidence>
<comment type="subcellular location">
    <subcellularLocation>
        <location evidence="1">Cytoplasm</location>
    </subcellularLocation>
</comment>
<feature type="domain" description="RecX second three-helical" evidence="5">
    <location>
        <begin position="56"/>
        <end position="97"/>
    </location>
</feature>
<evidence type="ECO:0000259" key="5">
    <source>
        <dbReference type="Pfam" id="PF02631"/>
    </source>
</evidence>
<proteinExistence type="inferred from homology"/>